<dbReference type="CDD" id="cd03225">
    <property type="entry name" value="ABC_cobalt_CbiO_domain1"/>
    <property type="match status" value="2"/>
</dbReference>
<dbReference type="InterPro" id="IPR015856">
    <property type="entry name" value="ABC_transpr_CbiO/EcfA_su"/>
</dbReference>
<keyword evidence="11" id="KW-1185">Reference proteome</keyword>
<evidence type="ECO:0000256" key="1">
    <source>
        <dbReference type="ARBA" id="ARBA00004202"/>
    </source>
</evidence>
<feature type="domain" description="ABC transporter" evidence="9">
    <location>
        <begin position="4"/>
        <end position="242"/>
    </location>
</feature>
<evidence type="ECO:0000313" key="11">
    <source>
        <dbReference type="Proteomes" id="UP000095094"/>
    </source>
</evidence>
<dbReference type="OrthoDB" id="501320at2"/>
<keyword evidence="3" id="KW-0813">Transport</keyword>
<dbReference type="PANTHER" id="PTHR43553">
    <property type="entry name" value="HEAVY METAL TRANSPORTER"/>
    <property type="match status" value="1"/>
</dbReference>
<keyword evidence="6" id="KW-0067">ATP-binding</keyword>
<dbReference type="Pfam" id="PF00005">
    <property type="entry name" value="ABC_tran"/>
    <property type="match status" value="2"/>
</dbReference>
<dbReference type="PROSITE" id="PS50893">
    <property type="entry name" value="ABC_TRANSPORTER_2"/>
    <property type="match status" value="2"/>
</dbReference>
<evidence type="ECO:0000256" key="6">
    <source>
        <dbReference type="ARBA" id="ARBA00022840"/>
    </source>
</evidence>
<comment type="caution">
    <text evidence="10">The sequence shown here is derived from an EMBL/GenBank/DDBJ whole genome shotgun (WGS) entry which is preliminary data.</text>
</comment>
<keyword evidence="8" id="KW-0472">Membrane</keyword>
<reference evidence="11" key="1">
    <citation type="submission" date="2016-09" db="EMBL/GenBank/DDBJ databases">
        <authorList>
            <person name="Gulvik C.A."/>
        </authorList>
    </citation>
    <scope>NUCLEOTIDE SEQUENCE [LARGE SCALE GENOMIC DNA]</scope>
    <source>
        <strain evidence="11">LMG 8895</strain>
    </source>
</reference>
<dbReference type="GO" id="GO:0005524">
    <property type="term" value="F:ATP binding"/>
    <property type="evidence" value="ECO:0007669"/>
    <property type="project" value="UniProtKB-KW"/>
</dbReference>
<dbReference type="RefSeq" id="WP_069662049.1">
    <property type="nucleotide sequence ID" value="NZ_JBHUJJ010000001.1"/>
</dbReference>
<evidence type="ECO:0000256" key="4">
    <source>
        <dbReference type="ARBA" id="ARBA00022475"/>
    </source>
</evidence>
<dbReference type="GO" id="GO:0042626">
    <property type="term" value="F:ATPase-coupled transmembrane transporter activity"/>
    <property type="evidence" value="ECO:0007669"/>
    <property type="project" value="TreeGrafter"/>
</dbReference>
<dbReference type="GO" id="GO:0016887">
    <property type="term" value="F:ATP hydrolysis activity"/>
    <property type="evidence" value="ECO:0007669"/>
    <property type="project" value="InterPro"/>
</dbReference>
<gene>
    <name evidence="10" type="ORF">BCR25_02695</name>
</gene>
<dbReference type="Gene3D" id="3.40.50.300">
    <property type="entry name" value="P-loop containing nucleotide triphosphate hydrolases"/>
    <property type="match status" value="2"/>
</dbReference>
<keyword evidence="5" id="KW-0547">Nucleotide-binding</keyword>
<evidence type="ECO:0000256" key="2">
    <source>
        <dbReference type="ARBA" id="ARBA00005417"/>
    </source>
</evidence>
<dbReference type="SMART" id="SM00382">
    <property type="entry name" value="AAA"/>
    <property type="match status" value="2"/>
</dbReference>
<dbReference type="SUPFAM" id="SSF52540">
    <property type="entry name" value="P-loop containing nucleoside triphosphate hydrolases"/>
    <property type="match status" value="2"/>
</dbReference>
<organism evidence="10 11">
    <name type="scientific">Enterococcus termitis</name>
    <dbReference type="NCBI Taxonomy" id="332950"/>
    <lineage>
        <taxon>Bacteria</taxon>
        <taxon>Bacillati</taxon>
        <taxon>Bacillota</taxon>
        <taxon>Bacilli</taxon>
        <taxon>Lactobacillales</taxon>
        <taxon>Enterococcaceae</taxon>
        <taxon>Enterococcus</taxon>
    </lineage>
</organism>
<dbReference type="PROSITE" id="PS00211">
    <property type="entry name" value="ABC_TRANSPORTER_1"/>
    <property type="match status" value="2"/>
</dbReference>
<proteinExistence type="inferred from homology"/>
<dbReference type="InterPro" id="IPR027417">
    <property type="entry name" value="P-loop_NTPase"/>
</dbReference>
<sequence>MDYLEIKNLSFQYAGSEQKCLDDISLSITKGDFVLICGASGSGKTTLLKMLKPQLSPAGIKTGDIYLDQKNLTLVSEHFSSSKIGYVMQNPENQIITDTVWHELAFGLENLGLSSFEIKGRIAEMANFLGIQELMDTRTADLSGGQKQLLNLASVLVMQPDMLILDEPTTQLDPIAAQNFVDVLVRLNREMGLTILLAEHGLESVFALADKVVLLDQGQLIFAEEPRAVSAAITTKTQGIDRFLLSLPSALQIYHALALKDQVPLTVIEGKRFLARHFSKSSQPTLEKKELSKTQKTSLELKNCWFRYEKNGSDILAGVDMTLNEGEIFSLVGANGTGKTTLLKVIASIHHCYRGKLTLFQQAIKKSQHKIGYLPQSPEMVFVKDSVLEDYQNYLQGQGLDEKQQLEKIVSIAALLDMTDKLKQHPFDLSGGECQRAALGKVLLADPSVLLLDEPTKGIDNYAKKQLIQLLKELAGKGKTILVVTHDLDFAAELSDRCGLFFQHNLLTTANPKEFFSKHAFYTTAASRISRDVVTEKVTTEQVITACQAEEGVTKNDF</sequence>
<dbReference type="InterPro" id="IPR050095">
    <property type="entry name" value="ECF_ABC_transporter_ATP-bd"/>
</dbReference>
<dbReference type="GO" id="GO:0043190">
    <property type="term" value="C:ATP-binding cassette (ABC) transporter complex"/>
    <property type="evidence" value="ECO:0007669"/>
    <property type="project" value="TreeGrafter"/>
</dbReference>
<dbReference type="AlphaFoldDB" id="A0A1E5H743"/>
<evidence type="ECO:0000313" key="10">
    <source>
        <dbReference type="EMBL" id="OEG20741.1"/>
    </source>
</evidence>
<dbReference type="InterPro" id="IPR003439">
    <property type="entry name" value="ABC_transporter-like_ATP-bd"/>
</dbReference>
<dbReference type="NCBIfam" id="NF010167">
    <property type="entry name" value="PRK13648.1"/>
    <property type="match status" value="2"/>
</dbReference>
<feature type="domain" description="ABC transporter" evidence="9">
    <location>
        <begin position="299"/>
        <end position="528"/>
    </location>
</feature>
<evidence type="ECO:0000256" key="8">
    <source>
        <dbReference type="ARBA" id="ARBA00023136"/>
    </source>
</evidence>
<dbReference type="InterPro" id="IPR003593">
    <property type="entry name" value="AAA+_ATPase"/>
</dbReference>
<dbReference type="EMBL" id="MIJY01000001">
    <property type="protein sequence ID" value="OEG20741.1"/>
    <property type="molecule type" value="Genomic_DNA"/>
</dbReference>
<keyword evidence="4" id="KW-1003">Cell membrane</keyword>
<evidence type="ECO:0000259" key="9">
    <source>
        <dbReference type="PROSITE" id="PS50893"/>
    </source>
</evidence>
<evidence type="ECO:0000256" key="3">
    <source>
        <dbReference type="ARBA" id="ARBA00022448"/>
    </source>
</evidence>
<evidence type="ECO:0000256" key="7">
    <source>
        <dbReference type="ARBA" id="ARBA00022967"/>
    </source>
</evidence>
<dbReference type="Proteomes" id="UP000095094">
    <property type="component" value="Unassembled WGS sequence"/>
</dbReference>
<accession>A0A1E5H743</accession>
<name>A0A1E5H743_9ENTE</name>
<comment type="similarity">
    <text evidence="2">Belongs to the ABC transporter superfamily.</text>
</comment>
<dbReference type="InterPro" id="IPR017871">
    <property type="entry name" value="ABC_transporter-like_CS"/>
</dbReference>
<protein>
    <recommendedName>
        <fullName evidence="9">ABC transporter domain-containing protein</fullName>
    </recommendedName>
</protein>
<keyword evidence="7" id="KW-1278">Translocase</keyword>
<comment type="subcellular location">
    <subcellularLocation>
        <location evidence="1">Cell membrane</location>
        <topology evidence="1">Peripheral membrane protein</topology>
    </subcellularLocation>
</comment>
<evidence type="ECO:0000256" key="5">
    <source>
        <dbReference type="ARBA" id="ARBA00022741"/>
    </source>
</evidence>